<evidence type="ECO:0000313" key="2">
    <source>
        <dbReference type="EMBL" id="OAD79449.1"/>
    </source>
</evidence>
<dbReference type="RefSeq" id="XP_018297489.1">
    <property type="nucleotide sequence ID" value="XM_018430235.1"/>
</dbReference>
<dbReference type="EMBL" id="KV440972">
    <property type="protein sequence ID" value="OAD79449.1"/>
    <property type="molecule type" value="Genomic_DNA"/>
</dbReference>
<dbReference type="Proteomes" id="UP000077315">
    <property type="component" value="Unassembled WGS sequence"/>
</dbReference>
<protein>
    <submittedName>
        <fullName evidence="2">Uncharacterized protein</fullName>
    </submittedName>
</protein>
<evidence type="ECO:0000313" key="3">
    <source>
        <dbReference type="Proteomes" id="UP000077315"/>
    </source>
</evidence>
<name>A0A167QBZ3_PHYB8</name>
<gene>
    <name evidence="2" type="ORF">PHYBLDRAFT_139480</name>
</gene>
<feature type="compositionally biased region" description="Polar residues" evidence="1">
    <location>
        <begin position="13"/>
        <end position="25"/>
    </location>
</feature>
<accession>A0A167QBZ3</accession>
<dbReference type="VEuPathDB" id="FungiDB:PHYBLDRAFT_139480"/>
<dbReference type="AlphaFoldDB" id="A0A167QBZ3"/>
<sequence>MSLGQLTVDVNAHKSSTTHQGSPLDQITEGIHHPVSITRSWPNLRLVVRAHPGA</sequence>
<dbReference type="InParanoid" id="A0A167QBZ3"/>
<organism evidence="2 3">
    <name type="scientific">Phycomyces blakesleeanus (strain ATCC 8743b / DSM 1359 / FGSC 10004 / NBRC 33097 / NRRL 1555)</name>
    <dbReference type="NCBI Taxonomy" id="763407"/>
    <lineage>
        <taxon>Eukaryota</taxon>
        <taxon>Fungi</taxon>
        <taxon>Fungi incertae sedis</taxon>
        <taxon>Mucoromycota</taxon>
        <taxon>Mucoromycotina</taxon>
        <taxon>Mucoromycetes</taxon>
        <taxon>Mucorales</taxon>
        <taxon>Phycomycetaceae</taxon>
        <taxon>Phycomyces</taxon>
    </lineage>
</organism>
<proteinExistence type="predicted"/>
<reference evidence="3" key="1">
    <citation type="submission" date="2015-06" db="EMBL/GenBank/DDBJ databases">
        <title>Expansion of signal transduction pathways in fungi by whole-genome duplication.</title>
        <authorList>
            <consortium name="DOE Joint Genome Institute"/>
            <person name="Corrochano L.M."/>
            <person name="Kuo A."/>
            <person name="Marcet-Houben M."/>
            <person name="Polaino S."/>
            <person name="Salamov A."/>
            <person name="Villalobos J.M."/>
            <person name="Alvarez M.I."/>
            <person name="Avalos J."/>
            <person name="Benito E.P."/>
            <person name="Benoit I."/>
            <person name="Burger G."/>
            <person name="Camino L.P."/>
            <person name="Canovas D."/>
            <person name="Cerda-Olmedo E."/>
            <person name="Cheng J.-F."/>
            <person name="Dominguez A."/>
            <person name="Elias M."/>
            <person name="Eslava A.P."/>
            <person name="Glaser F."/>
            <person name="Grimwood J."/>
            <person name="Gutierrez G."/>
            <person name="Heitman J."/>
            <person name="Henrissat B."/>
            <person name="Iturriaga E.A."/>
            <person name="Lang B.F."/>
            <person name="Lavin J.L."/>
            <person name="Lee S."/>
            <person name="Li W."/>
            <person name="Lindquist E."/>
            <person name="Lopez-Garcia S."/>
            <person name="Luque E.M."/>
            <person name="Marcos A.T."/>
            <person name="Martin J."/>
            <person name="McCluskey K."/>
            <person name="Medina H.R."/>
            <person name="Miralles-Duran A."/>
            <person name="Miyazaki A."/>
            <person name="Munoz-Torres E."/>
            <person name="Oguiza J.A."/>
            <person name="Ohm R."/>
            <person name="Olmedo M."/>
            <person name="Orejas M."/>
            <person name="Ortiz-Castellanos L."/>
            <person name="Pisabarro A.G."/>
            <person name="Rodriguez-Romero J."/>
            <person name="Ruiz-Herrera J."/>
            <person name="Ruiz-Vazquez R."/>
            <person name="Sanz C."/>
            <person name="Schackwitz W."/>
            <person name="Schmutz J."/>
            <person name="Shahriari M."/>
            <person name="Shelest E."/>
            <person name="Silva-Franco F."/>
            <person name="Soanes D."/>
            <person name="Syed K."/>
            <person name="Tagua V.G."/>
            <person name="Talbot N.J."/>
            <person name="Thon M."/>
            <person name="De vries R.P."/>
            <person name="Wiebenga A."/>
            <person name="Yadav J.S."/>
            <person name="Braun E.L."/>
            <person name="Baker S."/>
            <person name="Garre V."/>
            <person name="Horwitz B."/>
            <person name="Torres-Martinez S."/>
            <person name="Idnurm A."/>
            <person name="Herrera-Estrella A."/>
            <person name="Gabaldon T."/>
            <person name="Grigoriev I.V."/>
        </authorList>
    </citation>
    <scope>NUCLEOTIDE SEQUENCE [LARGE SCALE GENOMIC DNA]</scope>
    <source>
        <strain evidence="3">NRRL 1555(-)</strain>
    </source>
</reference>
<keyword evidence="3" id="KW-1185">Reference proteome</keyword>
<feature type="region of interest" description="Disordered" evidence="1">
    <location>
        <begin position="1"/>
        <end position="27"/>
    </location>
</feature>
<dbReference type="GeneID" id="28991141"/>
<evidence type="ECO:0000256" key="1">
    <source>
        <dbReference type="SAM" id="MobiDB-lite"/>
    </source>
</evidence>